<evidence type="ECO:0000313" key="2">
    <source>
        <dbReference type="EMBL" id="MBO3731997.1"/>
    </source>
</evidence>
<dbReference type="EMBL" id="JAGFNP010000002">
    <property type="protein sequence ID" value="MBO3731997.1"/>
    <property type="molecule type" value="Genomic_DNA"/>
</dbReference>
<dbReference type="Pfam" id="PF09683">
    <property type="entry name" value="Lactococcin_972"/>
    <property type="match status" value="1"/>
</dbReference>
<keyword evidence="3" id="KW-1185">Reference proteome</keyword>
<dbReference type="InterPro" id="IPR006540">
    <property type="entry name" value="Lactococcin_972"/>
</dbReference>
<gene>
    <name evidence="2" type="ORF">J5V16_04125</name>
</gene>
<dbReference type="RefSeq" id="WP_208494740.1">
    <property type="nucleotide sequence ID" value="NZ_JAGFNP010000002.1"/>
</dbReference>
<accession>A0ABS3TZP7</accession>
<evidence type="ECO:0000313" key="3">
    <source>
        <dbReference type="Proteomes" id="UP000681341"/>
    </source>
</evidence>
<reference evidence="2 3" key="1">
    <citation type="submission" date="2021-03" db="EMBL/GenBank/DDBJ databases">
        <title>Glycomyces sp. nov., a novel actinomycete isolated from soil.</title>
        <authorList>
            <person name="Yang X."/>
            <person name="Xu X."/>
        </authorList>
    </citation>
    <scope>NUCLEOTIDE SEQUENCE [LARGE SCALE GENOMIC DNA]</scope>
    <source>
        <strain evidence="2 3">NEAU-S30</strain>
    </source>
</reference>
<evidence type="ECO:0000256" key="1">
    <source>
        <dbReference type="SAM" id="SignalP"/>
    </source>
</evidence>
<keyword evidence="1" id="KW-0732">Signal</keyword>
<feature type="chain" id="PRO_5046346967" evidence="1">
    <location>
        <begin position="29"/>
        <end position="114"/>
    </location>
</feature>
<feature type="signal peptide" evidence="1">
    <location>
        <begin position="1"/>
        <end position="28"/>
    </location>
</feature>
<name>A0ABS3TZP7_9ACTN</name>
<dbReference type="Proteomes" id="UP000681341">
    <property type="component" value="Unassembled WGS sequence"/>
</dbReference>
<dbReference type="Gene3D" id="2.60.40.2850">
    <property type="match status" value="1"/>
</dbReference>
<protein>
    <submittedName>
        <fullName evidence="2">Lactococcin 972 family bacteriocin</fullName>
    </submittedName>
</protein>
<proteinExistence type="predicted"/>
<organism evidence="2 3">
    <name type="scientific">Glycomyces niveus</name>
    <dbReference type="NCBI Taxonomy" id="2820287"/>
    <lineage>
        <taxon>Bacteria</taxon>
        <taxon>Bacillati</taxon>
        <taxon>Actinomycetota</taxon>
        <taxon>Actinomycetes</taxon>
        <taxon>Glycomycetales</taxon>
        <taxon>Glycomycetaceae</taxon>
        <taxon>Glycomyces</taxon>
    </lineage>
</organism>
<sequence>MRRTKRNILLAFGTAAVLAVAPATSVQASPGMDAESVTCQDIGGGTWCQGTASGDHWWSSKCISNYYHPTNYHSSTAIIGDDTQRGVADAGQWSKATAQAGSGHTCYTKYNPDA</sequence>
<comment type="caution">
    <text evidence="2">The sequence shown here is derived from an EMBL/GenBank/DDBJ whole genome shotgun (WGS) entry which is preliminary data.</text>
</comment>